<protein>
    <submittedName>
        <fullName evidence="9">Type II secretion system F family protein</fullName>
    </submittedName>
</protein>
<gene>
    <name evidence="9" type="ORF">EDM56_23145</name>
</gene>
<reference evidence="9 10" key="1">
    <citation type="submission" date="2018-10" db="EMBL/GenBank/DDBJ databases">
        <title>Phylogenomics of Brevibacillus.</title>
        <authorList>
            <person name="Dunlap C."/>
        </authorList>
    </citation>
    <scope>NUCLEOTIDE SEQUENCE [LARGE SCALE GENOMIC DNA]</scope>
    <source>
        <strain evidence="9 10">JCM 15716</strain>
    </source>
</reference>
<evidence type="ECO:0000259" key="8">
    <source>
        <dbReference type="Pfam" id="PF00482"/>
    </source>
</evidence>
<evidence type="ECO:0000256" key="7">
    <source>
        <dbReference type="SAM" id="Phobius"/>
    </source>
</evidence>
<evidence type="ECO:0000256" key="4">
    <source>
        <dbReference type="ARBA" id="ARBA00022989"/>
    </source>
</evidence>
<evidence type="ECO:0000256" key="5">
    <source>
        <dbReference type="ARBA" id="ARBA00023136"/>
    </source>
</evidence>
<dbReference type="Pfam" id="PF00482">
    <property type="entry name" value="T2SSF"/>
    <property type="match status" value="1"/>
</dbReference>
<keyword evidence="10" id="KW-1185">Reference proteome</keyword>
<feature type="transmembrane region" description="Helical" evidence="7">
    <location>
        <begin position="130"/>
        <end position="147"/>
    </location>
</feature>
<dbReference type="GO" id="GO:0005886">
    <property type="term" value="C:plasma membrane"/>
    <property type="evidence" value="ECO:0007669"/>
    <property type="project" value="UniProtKB-SubCell"/>
</dbReference>
<evidence type="ECO:0000313" key="9">
    <source>
        <dbReference type="EMBL" id="RNB82797.1"/>
    </source>
</evidence>
<keyword evidence="4 7" id="KW-1133">Transmembrane helix</keyword>
<dbReference type="EMBL" id="RHHQ01000019">
    <property type="protein sequence ID" value="RNB82797.1"/>
    <property type="molecule type" value="Genomic_DNA"/>
</dbReference>
<evidence type="ECO:0000256" key="3">
    <source>
        <dbReference type="ARBA" id="ARBA00022692"/>
    </source>
</evidence>
<feature type="transmembrane region" description="Helical" evidence="7">
    <location>
        <begin position="274"/>
        <end position="296"/>
    </location>
</feature>
<dbReference type="PANTHER" id="PTHR35007">
    <property type="entry name" value="INTEGRAL MEMBRANE PROTEIN-RELATED"/>
    <property type="match status" value="1"/>
</dbReference>
<name>A0A3M8D5U9_9BACL</name>
<dbReference type="AlphaFoldDB" id="A0A3M8D5U9"/>
<evidence type="ECO:0000256" key="1">
    <source>
        <dbReference type="ARBA" id="ARBA00004651"/>
    </source>
</evidence>
<comment type="caution">
    <text evidence="9">The sequence shown here is derived from an EMBL/GenBank/DDBJ whole genome shotgun (WGS) entry which is preliminary data.</text>
</comment>
<evidence type="ECO:0000256" key="6">
    <source>
        <dbReference type="SAM" id="Coils"/>
    </source>
</evidence>
<keyword evidence="6" id="KW-0175">Coiled coil</keyword>
<keyword evidence="3 7" id="KW-0812">Transmembrane</keyword>
<proteinExistence type="predicted"/>
<accession>A0A3M8D5U9</accession>
<dbReference type="PANTHER" id="PTHR35007:SF2">
    <property type="entry name" value="PILUS ASSEMBLE PROTEIN"/>
    <property type="match status" value="1"/>
</dbReference>
<dbReference type="OrthoDB" id="2476075at2"/>
<feature type="coiled-coil region" evidence="6">
    <location>
        <begin position="242"/>
        <end position="273"/>
    </location>
</feature>
<evidence type="ECO:0000313" key="10">
    <source>
        <dbReference type="Proteomes" id="UP000271031"/>
    </source>
</evidence>
<comment type="subcellular location">
    <subcellularLocation>
        <location evidence="1">Cell membrane</location>
        <topology evidence="1">Multi-pass membrane protein</topology>
    </subcellularLocation>
</comment>
<feature type="domain" description="Type II secretion system protein GspF" evidence="8">
    <location>
        <begin position="171"/>
        <end position="291"/>
    </location>
</feature>
<feature type="transmembrane region" description="Helical" evidence="7">
    <location>
        <begin position="97"/>
        <end position="118"/>
    </location>
</feature>
<dbReference type="RefSeq" id="WP_122920294.1">
    <property type="nucleotide sequence ID" value="NZ_RHHQ01000019.1"/>
</dbReference>
<dbReference type="Proteomes" id="UP000271031">
    <property type="component" value="Unassembled WGS sequence"/>
</dbReference>
<dbReference type="InterPro" id="IPR018076">
    <property type="entry name" value="T2SS_GspF_dom"/>
</dbReference>
<organism evidence="9 10">
    <name type="scientific">Brevibacillus fluminis</name>
    <dbReference type="NCBI Taxonomy" id="511487"/>
    <lineage>
        <taxon>Bacteria</taxon>
        <taxon>Bacillati</taxon>
        <taxon>Bacillota</taxon>
        <taxon>Bacilli</taxon>
        <taxon>Bacillales</taxon>
        <taxon>Paenibacillaceae</taxon>
        <taxon>Brevibacillus</taxon>
    </lineage>
</organism>
<evidence type="ECO:0000256" key="2">
    <source>
        <dbReference type="ARBA" id="ARBA00022475"/>
    </source>
</evidence>
<sequence length="302" mass="33994">MLIAVIGLGVAVLLVYLPGAFRSSGVQQSGLHNRIEIEQNARFTDSFAKNRRNLPGLSLLTRNPHVMERLIRYVGVDKQQVSASLVRLRWKTTLEEIVLAKLCGALLVLAALIYLYFAFQMGQNISYDQLLPLIAALVAFLLPTQYLEWADKKAKQEIQQQIPVFFSIVQALVEAGMPIHSAVKATARRDPSRLGRELAWMDVEERQYGNWRKALEETAYRWEVDGFVAIALEINEALTKGISISKLLADQVEEQLRQQESEAEAGINRLQVRLLPFLIVFMGIPLMFLVMGPAFMGIGEKL</sequence>
<keyword evidence="2" id="KW-1003">Cell membrane</keyword>
<keyword evidence="5 7" id="KW-0472">Membrane</keyword>